<protein>
    <submittedName>
        <fullName evidence="2">Uncharacterized protein</fullName>
    </submittedName>
</protein>
<accession>A0AAN5C9T5</accession>
<gene>
    <name evidence="2" type="ORF">PMAYCL1PPCAC_03636</name>
</gene>
<dbReference type="AlphaFoldDB" id="A0AAN5C9T5"/>
<name>A0AAN5C9T5_9BILA</name>
<proteinExistence type="predicted"/>
<feature type="compositionally biased region" description="Basic and acidic residues" evidence="1">
    <location>
        <begin position="275"/>
        <end position="285"/>
    </location>
</feature>
<evidence type="ECO:0000313" key="3">
    <source>
        <dbReference type="Proteomes" id="UP001328107"/>
    </source>
</evidence>
<evidence type="ECO:0000313" key="2">
    <source>
        <dbReference type="EMBL" id="GMR33441.1"/>
    </source>
</evidence>
<organism evidence="2 3">
    <name type="scientific">Pristionchus mayeri</name>
    <dbReference type="NCBI Taxonomy" id="1317129"/>
    <lineage>
        <taxon>Eukaryota</taxon>
        <taxon>Metazoa</taxon>
        <taxon>Ecdysozoa</taxon>
        <taxon>Nematoda</taxon>
        <taxon>Chromadorea</taxon>
        <taxon>Rhabditida</taxon>
        <taxon>Rhabditina</taxon>
        <taxon>Diplogasteromorpha</taxon>
        <taxon>Diplogasteroidea</taxon>
        <taxon>Neodiplogasteridae</taxon>
        <taxon>Pristionchus</taxon>
    </lineage>
</organism>
<feature type="compositionally biased region" description="Acidic residues" evidence="1">
    <location>
        <begin position="302"/>
        <end position="311"/>
    </location>
</feature>
<feature type="compositionally biased region" description="Basic and acidic residues" evidence="1">
    <location>
        <begin position="26"/>
        <end position="39"/>
    </location>
</feature>
<feature type="region of interest" description="Disordered" evidence="1">
    <location>
        <begin position="12"/>
        <end position="40"/>
    </location>
</feature>
<comment type="caution">
    <text evidence="2">The sequence shown here is derived from an EMBL/GenBank/DDBJ whole genome shotgun (WGS) entry which is preliminary data.</text>
</comment>
<dbReference type="InterPro" id="IPR000557">
    <property type="entry name" value="Calponin_repeat"/>
</dbReference>
<feature type="region of interest" description="Disordered" evidence="1">
    <location>
        <begin position="255"/>
        <end position="311"/>
    </location>
</feature>
<feature type="non-terminal residue" evidence="2">
    <location>
        <position position="1"/>
    </location>
</feature>
<evidence type="ECO:0000256" key="1">
    <source>
        <dbReference type="SAM" id="MobiDB-lite"/>
    </source>
</evidence>
<feature type="compositionally biased region" description="Basic and acidic residues" evidence="1">
    <location>
        <begin position="292"/>
        <end position="301"/>
    </location>
</feature>
<sequence length="311" mass="34991">LSLTRLIKTASILDSPQPTQSSDAEMTERSEYAKREEEKHRRKIVLPAVIPWESGSNKYASQKGSGGFGGARDATLKIFSSTPFAKYDESTLPKFATPNPDLANQSGSAPMGKFRDQVQHVKDQRTDELIEVNKLLPDKNNKRDRILKKWDRPLPDAKNNDVFGKKRDIVLNSTGGRRFTPEELSKSRASIPRFQDPRQTVAALAAKPGESLVTGLVGQRQATTNIEGLERSERDQLETNRYAAWLGGQLTLQSQSQTGGFQKPRDVVSNNTYEKVTKREADPRALRSKRKQREEKIKPVEEEATEQNEEE</sequence>
<dbReference type="Proteomes" id="UP001328107">
    <property type="component" value="Unassembled WGS sequence"/>
</dbReference>
<feature type="compositionally biased region" description="Polar residues" evidence="1">
    <location>
        <begin position="12"/>
        <end position="24"/>
    </location>
</feature>
<keyword evidence="3" id="KW-1185">Reference proteome</keyword>
<dbReference type="EMBL" id="BTRK01000001">
    <property type="protein sequence ID" value="GMR33441.1"/>
    <property type="molecule type" value="Genomic_DNA"/>
</dbReference>
<reference evidence="3" key="1">
    <citation type="submission" date="2022-10" db="EMBL/GenBank/DDBJ databases">
        <title>Genome assembly of Pristionchus species.</title>
        <authorList>
            <person name="Yoshida K."/>
            <person name="Sommer R.J."/>
        </authorList>
    </citation>
    <scope>NUCLEOTIDE SEQUENCE [LARGE SCALE GENOMIC DNA]</scope>
    <source>
        <strain evidence="3">RS5460</strain>
    </source>
</reference>
<dbReference type="PROSITE" id="PS51122">
    <property type="entry name" value="CALPONIN_2"/>
    <property type="match status" value="1"/>
</dbReference>